<name>G7YSA2_CLOSI</name>
<evidence type="ECO:0000256" key="1">
    <source>
        <dbReference type="SAM" id="MobiDB-lite"/>
    </source>
</evidence>
<gene>
    <name evidence="2" type="ORF">CLF_109137</name>
</gene>
<evidence type="ECO:0000313" key="2">
    <source>
        <dbReference type="EMBL" id="GAA55832.1"/>
    </source>
</evidence>
<dbReference type="EMBL" id="DF144093">
    <property type="protein sequence ID" value="GAA55832.1"/>
    <property type="molecule type" value="Genomic_DNA"/>
</dbReference>
<evidence type="ECO:0000313" key="3">
    <source>
        <dbReference type="Proteomes" id="UP000008909"/>
    </source>
</evidence>
<reference evidence="2" key="1">
    <citation type="journal article" date="2011" name="Genome Biol.">
        <title>The draft genome of the carcinogenic human liver fluke Clonorchis sinensis.</title>
        <authorList>
            <person name="Wang X."/>
            <person name="Chen W."/>
            <person name="Huang Y."/>
            <person name="Sun J."/>
            <person name="Men J."/>
            <person name="Liu H."/>
            <person name="Luo F."/>
            <person name="Guo L."/>
            <person name="Lv X."/>
            <person name="Deng C."/>
            <person name="Zhou C."/>
            <person name="Fan Y."/>
            <person name="Li X."/>
            <person name="Huang L."/>
            <person name="Hu Y."/>
            <person name="Liang C."/>
            <person name="Hu X."/>
            <person name="Xu J."/>
            <person name="Yu X."/>
        </authorList>
    </citation>
    <scope>NUCLEOTIDE SEQUENCE [LARGE SCALE GENOMIC DNA]</scope>
    <source>
        <strain evidence="2">Henan</strain>
    </source>
</reference>
<dbReference type="AlphaFoldDB" id="G7YSA2"/>
<sequence>MAKQGKIDVCRDNVWKTLMLLRIKLRTRPYVHTANVRSVVIYFGLTCHEVKYVANTSPGLLKSGLILLDARDEVGLCSDINLNSRIITTSRPISPRLEQTLREDFFKGSSTQIRYSKIHYPRISLVHVICELEVRSLTERSYFQVCSGREYDPNGRGHSIEIDTRAQKKSKRTTGCIMISAAQTPYNQGSQPRVLRSSAIVKASKSLEPDRTVVSFRYKENKGPHAHGENHRQADDFKDVEGLQPREYTGSEDAKISNGHEVEDGPKFLRQSKTGKWAHKRTERQR</sequence>
<protein>
    <submittedName>
        <fullName evidence="2">Uncharacterized protein</fullName>
    </submittedName>
</protein>
<feature type="compositionally biased region" description="Basic and acidic residues" evidence="1">
    <location>
        <begin position="252"/>
        <end position="267"/>
    </location>
</feature>
<feature type="region of interest" description="Disordered" evidence="1">
    <location>
        <begin position="220"/>
        <end position="286"/>
    </location>
</feature>
<keyword evidence="3" id="KW-1185">Reference proteome</keyword>
<organism evidence="2 3">
    <name type="scientific">Clonorchis sinensis</name>
    <name type="common">Chinese liver fluke</name>
    <dbReference type="NCBI Taxonomy" id="79923"/>
    <lineage>
        <taxon>Eukaryota</taxon>
        <taxon>Metazoa</taxon>
        <taxon>Spiralia</taxon>
        <taxon>Lophotrochozoa</taxon>
        <taxon>Platyhelminthes</taxon>
        <taxon>Trematoda</taxon>
        <taxon>Digenea</taxon>
        <taxon>Opisthorchiida</taxon>
        <taxon>Opisthorchiata</taxon>
        <taxon>Opisthorchiidae</taxon>
        <taxon>Clonorchis</taxon>
    </lineage>
</organism>
<dbReference type="Proteomes" id="UP000008909">
    <property type="component" value="Unassembled WGS sequence"/>
</dbReference>
<feature type="compositionally biased region" description="Basic and acidic residues" evidence="1">
    <location>
        <begin position="220"/>
        <end position="241"/>
    </location>
</feature>
<accession>G7YSA2</accession>
<feature type="compositionally biased region" description="Basic residues" evidence="1">
    <location>
        <begin position="276"/>
        <end position="286"/>
    </location>
</feature>
<proteinExistence type="predicted"/>
<reference key="2">
    <citation type="submission" date="2011-10" db="EMBL/GenBank/DDBJ databases">
        <title>The genome and transcriptome sequence of Clonorchis sinensis provide insights into the carcinogenic liver fluke.</title>
        <authorList>
            <person name="Wang X."/>
            <person name="Huang Y."/>
            <person name="Chen W."/>
            <person name="Liu H."/>
            <person name="Guo L."/>
            <person name="Chen Y."/>
            <person name="Luo F."/>
            <person name="Zhou W."/>
            <person name="Sun J."/>
            <person name="Mao Q."/>
            <person name="Liang P."/>
            <person name="Zhou C."/>
            <person name="Tian Y."/>
            <person name="Men J."/>
            <person name="Lv X."/>
            <person name="Huang L."/>
            <person name="Zhou J."/>
            <person name="Hu Y."/>
            <person name="Li R."/>
            <person name="Zhang F."/>
            <person name="Lei H."/>
            <person name="Li X."/>
            <person name="Hu X."/>
            <person name="Liang C."/>
            <person name="Xu J."/>
            <person name="Wu Z."/>
            <person name="Yu X."/>
        </authorList>
    </citation>
    <scope>NUCLEOTIDE SEQUENCE</scope>
    <source>
        <strain>Henan</strain>
    </source>
</reference>